<dbReference type="Proteomes" id="UP000887574">
    <property type="component" value="Unplaced"/>
</dbReference>
<protein>
    <submittedName>
        <fullName evidence="2">Uncharacterized protein</fullName>
    </submittedName>
</protein>
<evidence type="ECO:0000313" key="2">
    <source>
        <dbReference type="WBParaSite" id="jg10223"/>
    </source>
</evidence>
<dbReference type="AlphaFoldDB" id="A0A915CKW5"/>
<proteinExistence type="predicted"/>
<accession>A0A915CKW5</accession>
<sequence>MDFFGQVRQGIAKAVHKAAADLPIFHEFPECSILNSTDKLSIKLTNEHIQNPAWKPQVADQLIYSIKNEDNRKQTVVNGHFHGIGTDQGIVLKNMAGKPIMIVSLPNYSANSLGKLLHPSSATMYKIVTTPHSLNYTVIRSPSNEPVLRIEPVFISLYPIGKAIGLLATNCVYWIKRLDGTILGYVRPKLVVKGATLVVKFTSTQKDVQLRAVILGVSVLLMINQVHPQIKHRLEESMRLAQMK</sequence>
<keyword evidence="1" id="KW-1185">Reference proteome</keyword>
<name>A0A915CKW5_9BILA</name>
<dbReference type="WBParaSite" id="jg10223">
    <property type="protein sequence ID" value="jg10223"/>
    <property type="gene ID" value="jg10223"/>
</dbReference>
<organism evidence="1 2">
    <name type="scientific">Ditylenchus dipsaci</name>
    <dbReference type="NCBI Taxonomy" id="166011"/>
    <lineage>
        <taxon>Eukaryota</taxon>
        <taxon>Metazoa</taxon>
        <taxon>Ecdysozoa</taxon>
        <taxon>Nematoda</taxon>
        <taxon>Chromadorea</taxon>
        <taxon>Rhabditida</taxon>
        <taxon>Tylenchina</taxon>
        <taxon>Tylenchomorpha</taxon>
        <taxon>Sphaerularioidea</taxon>
        <taxon>Anguinidae</taxon>
        <taxon>Anguininae</taxon>
        <taxon>Ditylenchus</taxon>
    </lineage>
</organism>
<evidence type="ECO:0000313" key="1">
    <source>
        <dbReference type="Proteomes" id="UP000887574"/>
    </source>
</evidence>
<reference evidence="2" key="1">
    <citation type="submission" date="2022-11" db="UniProtKB">
        <authorList>
            <consortium name="WormBaseParasite"/>
        </authorList>
    </citation>
    <scope>IDENTIFICATION</scope>
</reference>